<keyword evidence="1" id="KW-1133">Transmembrane helix</keyword>
<keyword evidence="2" id="KW-0732">Signal</keyword>
<proteinExistence type="predicted"/>
<dbReference type="GeneID" id="27316714"/>
<dbReference type="AlphaFoldDB" id="A0A0D2AKN2"/>
<dbReference type="RefSeq" id="XP_016209433.1">
    <property type="nucleotide sequence ID" value="XM_016362693.1"/>
</dbReference>
<dbReference type="VEuPathDB" id="FungiDB:PV09_08741"/>
<accession>A0A0D2AKN2</accession>
<feature type="transmembrane region" description="Helical" evidence="1">
    <location>
        <begin position="158"/>
        <end position="180"/>
    </location>
</feature>
<dbReference type="Proteomes" id="UP000053259">
    <property type="component" value="Unassembled WGS sequence"/>
</dbReference>
<evidence type="ECO:0000256" key="2">
    <source>
        <dbReference type="SAM" id="SignalP"/>
    </source>
</evidence>
<protein>
    <submittedName>
        <fullName evidence="3">Uncharacterized protein</fullName>
    </submittedName>
</protein>
<dbReference type="InParanoid" id="A0A0D2AKN2"/>
<evidence type="ECO:0000313" key="3">
    <source>
        <dbReference type="EMBL" id="KIV99563.1"/>
    </source>
</evidence>
<evidence type="ECO:0000256" key="1">
    <source>
        <dbReference type="SAM" id="Phobius"/>
    </source>
</evidence>
<sequence>MSALTKFTLFALLLVGGATIHGLSISTGYYELIEQHKAKGVLSDGTLYNPKITGAEAVDDFLATLVQFFSPCTDGSAPGLSLQSSLFAVQGFAFFMIWLLEGYRNGNKGKLVSFISVYGLLFQAGGLALIAPAYLLLYVITSPTVATPAPSNLAIDPAILSGIPLAFTLGFLPPTIFMNLPSPSVISIDTKVRALALWQPVPLYVILLLRLWKLFSGSPPNSTMSKQDQLQRLRNVYKFGLAFAVPGHAAIWALSLTALVLPHIYNPSVAAEFHPLSALVPANPFAYAATTVTSLAQGALNFLQWDYIISSISYLVFSLSARFNARVEPSGFSVGDMFGLLTRICVLGPMGTALSYLWERDEIVLGRDEGQKKQR</sequence>
<dbReference type="EMBL" id="KN847575">
    <property type="protein sequence ID" value="KIV99563.1"/>
    <property type="molecule type" value="Genomic_DNA"/>
</dbReference>
<dbReference type="HOGENOM" id="CLU_038717_0_0_1"/>
<keyword evidence="4" id="KW-1185">Reference proteome</keyword>
<feature type="signal peptide" evidence="2">
    <location>
        <begin position="1"/>
        <end position="22"/>
    </location>
</feature>
<dbReference type="OrthoDB" id="72269at2759"/>
<feature type="transmembrane region" description="Helical" evidence="1">
    <location>
        <begin position="239"/>
        <end position="261"/>
    </location>
</feature>
<evidence type="ECO:0000313" key="4">
    <source>
        <dbReference type="Proteomes" id="UP000053259"/>
    </source>
</evidence>
<organism evidence="3 4">
    <name type="scientific">Verruconis gallopava</name>
    <dbReference type="NCBI Taxonomy" id="253628"/>
    <lineage>
        <taxon>Eukaryota</taxon>
        <taxon>Fungi</taxon>
        <taxon>Dikarya</taxon>
        <taxon>Ascomycota</taxon>
        <taxon>Pezizomycotina</taxon>
        <taxon>Dothideomycetes</taxon>
        <taxon>Pleosporomycetidae</taxon>
        <taxon>Venturiales</taxon>
        <taxon>Sympoventuriaceae</taxon>
        <taxon>Verruconis</taxon>
    </lineage>
</organism>
<keyword evidence="1" id="KW-0472">Membrane</keyword>
<name>A0A0D2AKN2_9PEZI</name>
<feature type="transmembrane region" description="Helical" evidence="1">
    <location>
        <begin position="337"/>
        <end position="358"/>
    </location>
</feature>
<gene>
    <name evidence="3" type="ORF">PV09_08741</name>
</gene>
<feature type="transmembrane region" description="Helical" evidence="1">
    <location>
        <begin position="112"/>
        <end position="138"/>
    </location>
</feature>
<reference evidence="3 4" key="1">
    <citation type="submission" date="2015-01" db="EMBL/GenBank/DDBJ databases">
        <title>The Genome Sequence of Ochroconis gallopava CBS43764.</title>
        <authorList>
            <consortium name="The Broad Institute Genomics Platform"/>
            <person name="Cuomo C."/>
            <person name="de Hoog S."/>
            <person name="Gorbushina A."/>
            <person name="Stielow B."/>
            <person name="Teixiera M."/>
            <person name="Abouelleil A."/>
            <person name="Chapman S.B."/>
            <person name="Priest M."/>
            <person name="Young S.K."/>
            <person name="Wortman J."/>
            <person name="Nusbaum C."/>
            <person name="Birren B."/>
        </authorList>
    </citation>
    <scope>NUCLEOTIDE SEQUENCE [LARGE SCALE GENOMIC DNA]</scope>
    <source>
        <strain evidence="3 4">CBS 43764</strain>
    </source>
</reference>
<feature type="transmembrane region" description="Helical" evidence="1">
    <location>
        <begin position="80"/>
        <end position="100"/>
    </location>
</feature>
<keyword evidence="1" id="KW-0812">Transmembrane</keyword>
<feature type="chain" id="PRO_5002248899" evidence="2">
    <location>
        <begin position="23"/>
        <end position="375"/>
    </location>
</feature>